<evidence type="ECO:0000313" key="1">
    <source>
        <dbReference type="EMBL" id="TWT19454.1"/>
    </source>
</evidence>
<gene>
    <name evidence="1" type="ORF">FQY83_13145</name>
</gene>
<sequence>MAMLLALAGCASTGKQMSALERAQYTWSAAIRWGDFEGAWNLVDPEVRKVVLLSDTHFERYKQIQVSHYRDLASRPGETEAAREIEIGVINRHTMAERTMRYTEQWRYDAETKTWWVTSGLPDFWAGE</sequence>
<evidence type="ECO:0000313" key="2">
    <source>
        <dbReference type="Proteomes" id="UP000319980"/>
    </source>
</evidence>
<reference evidence="1 2" key="1">
    <citation type="journal article" date="2008" name="Int. J. Syst. Evol. Microbiol.">
        <title>Luteimonas marina sp. nov., isolated from seawater.</title>
        <authorList>
            <person name="Baik K.S."/>
            <person name="Park S.C."/>
            <person name="Kim M.S."/>
            <person name="Kim E.M."/>
            <person name="Park C."/>
            <person name="Chun J."/>
            <person name="Seong C.N."/>
        </authorList>
    </citation>
    <scope>NUCLEOTIDE SEQUENCE [LARGE SCALE GENOMIC DNA]</scope>
    <source>
        <strain evidence="1 2">FR1330</strain>
    </source>
</reference>
<proteinExistence type="predicted"/>
<dbReference type="Proteomes" id="UP000319980">
    <property type="component" value="Unassembled WGS sequence"/>
</dbReference>
<protein>
    <submittedName>
        <fullName evidence="1">Uncharacterized protein</fullName>
    </submittedName>
</protein>
<keyword evidence="2" id="KW-1185">Reference proteome</keyword>
<comment type="caution">
    <text evidence="1">The sequence shown here is derived from an EMBL/GenBank/DDBJ whole genome shotgun (WGS) entry which is preliminary data.</text>
</comment>
<name>A0A5C5U0N3_9GAMM</name>
<dbReference type="AlphaFoldDB" id="A0A5C5U0N3"/>
<organism evidence="1 2">
    <name type="scientific">Luteimonas marina</name>
    <dbReference type="NCBI Taxonomy" id="488485"/>
    <lineage>
        <taxon>Bacteria</taxon>
        <taxon>Pseudomonadati</taxon>
        <taxon>Pseudomonadota</taxon>
        <taxon>Gammaproteobacteria</taxon>
        <taxon>Lysobacterales</taxon>
        <taxon>Lysobacteraceae</taxon>
        <taxon>Luteimonas</taxon>
    </lineage>
</organism>
<dbReference type="EMBL" id="VOHK01000005">
    <property type="protein sequence ID" value="TWT19454.1"/>
    <property type="molecule type" value="Genomic_DNA"/>
</dbReference>
<accession>A0A5C5U0N3</accession>
<dbReference type="OrthoDB" id="6196416at2"/>